<feature type="compositionally biased region" description="Basic and acidic residues" evidence="1">
    <location>
        <begin position="35"/>
        <end position="44"/>
    </location>
</feature>
<feature type="region of interest" description="Disordered" evidence="1">
    <location>
        <begin position="82"/>
        <end position="138"/>
    </location>
</feature>
<name>W9QTB9_9ROSA</name>
<keyword evidence="3" id="KW-1185">Reference proteome</keyword>
<feature type="region of interest" description="Disordered" evidence="1">
    <location>
        <begin position="35"/>
        <end position="67"/>
    </location>
</feature>
<evidence type="ECO:0000256" key="1">
    <source>
        <dbReference type="SAM" id="MobiDB-lite"/>
    </source>
</evidence>
<evidence type="ECO:0000313" key="3">
    <source>
        <dbReference type="Proteomes" id="UP000030645"/>
    </source>
</evidence>
<reference evidence="3" key="1">
    <citation type="submission" date="2013-01" db="EMBL/GenBank/DDBJ databases">
        <title>Draft Genome Sequence of a Mulberry Tree, Morus notabilis C.K. Schneid.</title>
        <authorList>
            <person name="He N."/>
            <person name="Zhao S."/>
        </authorList>
    </citation>
    <scope>NUCLEOTIDE SEQUENCE</scope>
</reference>
<gene>
    <name evidence="2" type="ORF">L484_002112</name>
</gene>
<dbReference type="EMBL" id="KE344136">
    <property type="protein sequence ID" value="EXB53871.1"/>
    <property type="molecule type" value="Genomic_DNA"/>
</dbReference>
<dbReference type="Proteomes" id="UP000030645">
    <property type="component" value="Unassembled WGS sequence"/>
</dbReference>
<feature type="compositionally biased region" description="Basic and acidic residues" evidence="1">
    <location>
        <begin position="109"/>
        <end position="122"/>
    </location>
</feature>
<protein>
    <submittedName>
        <fullName evidence="2">Uncharacterized protein</fullName>
    </submittedName>
</protein>
<feature type="region of interest" description="Disordered" evidence="1">
    <location>
        <begin position="150"/>
        <end position="174"/>
    </location>
</feature>
<feature type="compositionally biased region" description="Basic and acidic residues" evidence="1">
    <location>
        <begin position="164"/>
        <end position="174"/>
    </location>
</feature>
<accession>W9QTB9</accession>
<proteinExistence type="predicted"/>
<organism evidence="2 3">
    <name type="scientific">Morus notabilis</name>
    <dbReference type="NCBI Taxonomy" id="981085"/>
    <lineage>
        <taxon>Eukaryota</taxon>
        <taxon>Viridiplantae</taxon>
        <taxon>Streptophyta</taxon>
        <taxon>Embryophyta</taxon>
        <taxon>Tracheophyta</taxon>
        <taxon>Spermatophyta</taxon>
        <taxon>Magnoliopsida</taxon>
        <taxon>eudicotyledons</taxon>
        <taxon>Gunneridae</taxon>
        <taxon>Pentapetalae</taxon>
        <taxon>rosids</taxon>
        <taxon>fabids</taxon>
        <taxon>Rosales</taxon>
        <taxon>Moraceae</taxon>
        <taxon>Moreae</taxon>
        <taxon>Morus</taxon>
    </lineage>
</organism>
<feature type="compositionally biased region" description="Polar residues" evidence="1">
    <location>
        <begin position="91"/>
        <end position="104"/>
    </location>
</feature>
<feature type="compositionally biased region" description="Polar residues" evidence="1">
    <location>
        <begin position="150"/>
        <end position="163"/>
    </location>
</feature>
<feature type="compositionally biased region" description="Polar residues" evidence="1">
    <location>
        <begin position="45"/>
        <end position="54"/>
    </location>
</feature>
<evidence type="ECO:0000313" key="2">
    <source>
        <dbReference type="EMBL" id="EXB53871.1"/>
    </source>
</evidence>
<sequence>MITTTTAPIHHGNDYHIDPSLLPFKKRRRLYDHYHEKEGDDRQSNKSSGTTNTAPIHHGNGYLTDPSLLPLKKRHRFYDHHHEKGDDHSQEVLQSNKSSSTTTAILKHGRSDGDDQNEEKRNTSTNQRRNNKRVENNPCIALVNLTQRNVSSSTTTGNVYHQTGDSEPRSDVAA</sequence>
<dbReference type="AlphaFoldDB" id="W9QTB9"/>